<dbReference type="EC" id="3.4.23.-" evidence="1"/>
<evidence type="ECO:0000313" key="1">
    <source>
        <dbReference type="EMBL" id="XAE43768.1"/>
    </source>
</evidence>
<dbReference type="GO" id="GO:0016787">
    <property type="term" value="F:hydrolase activity"/>
    <property type="evidence" value="ECO:0007669"/>
    <property type="project" value="UniProtKB-KW"/>
</dbReference>
<keyword evidence="2" id="KW-1185">Reference proteome</keyword>
<protein>
    <submittedName>
        <fullName evidence="1">Pepsin/retropepsin-like aspartic protease family protein</fullName>
        <ecNumber evidence="1">3.4.23.-</ecNumber>
    </submittedName>
</protein>
<dbReference type="EMBL" id="CP152276">
    <property type="protein sequence ID" value="XAE43768.1"/>
    <property type="molecule type" value="Genomic_DNA"/>
</dbReference>
<keyword evidence="1" id="KW-0378">Hydrolase</keyword>
<organism evidence="1 2">
    <name type="scientific">Nguyenibacter vanlangensis</name>
    <dbReference type="NCBI Taxonomy" id="1216886"/>
    <lineage>
        <taxon>Bacteria</taxon>
        <taxon>Pseudomonadati</taxon>
        <taxon>Pseudomonadota</taxon>
        <taxon>Alphaproteobacteria</taxon>
        <taxon>Acetobacterales</taxon>
        <taxon>Acetobacteraceae</taxon>
        <taxon>Nguyenibacter</taxon>
    </lineage>
</organism>
<dbReference type="InterPro" id="IPR021109">
    <property type="entry name" value="Peptidase_aspartic_dom_sf"/>
</dbReference>
<evidence type="ECO:0000313" key="2">
    <source>
        <dbReference type="Proteomes" id="UP001449795"/>
    </source>
</evidence>
<reference evidence="1 2" key="1">
    <citation type="submission" date="2024-04" db="EMBL/GenBank/DDBJ databases">
        <title>Complete genome sequence of Nguyenibacter vanlangesis HBCM-1154, a strain capable of nitrogen fixation, IAA production, and phosphorus solubilization isolated from sugarcane soil.</title>
        <authorList>
            <person name="MY HANH P."/>
        </authorList>
    </citation>
    <scope>NUCLEOTIDE SEQUENCE [LARGE SCALE GENOMIC DNA]</scope>
    <source>
        <strain evidence="1 2">HBCM 1154</strain>
    </source>
</reference>
<dbReference type="RefSeq" id="WP_342629132.1">
    <property type="nucleotide sequence ID" value="NZ_CP152276.1"/>
</dbReference>
<dbReference type="SUPFAM" id="SSF50630">
    <property type="entry name" value="Acid proteases"/>
    <property type="match status" value="2"/>
</dbReference>
<dbReference type="Proteomes" id="UP001449795">
    <property type="component" value="Chromosome"/>
</dbReference>
<name>A0ABZ3D805_9PROT</name>
<accession>A0ABZ3D805</accession>
<dbReference type="Gene3D" id="2.40.70.10">
    <property type="entry name" value="Acid Proteases"/>
    <property type="match status" value="2"/>
</dbReference>
<dbReference type="Pfam" id="PF13650">
    <property type="entry name" value="Asp_protease_2"/>
    <property type="match status" value="2"/>
</dbReference>
<sequence length="331" mass="34360">MIRRHVIWQHEIRQVRERVRGLRSRVVLAIGLSAGIPAGPAAWAAPAPSCAPVLLARLTLRDDGGYLSVPALVAGRPFSLLVDTGAEGGLIDGAVAAALALPVDMQRRTILQGTGGGGAVVPDIVIPDLRLGTARTGLLALGALSVPVGALPGQPMIVPPVAGLLGSDVLARFDVEFDGPGGRLSLWRPPAGGCAPAPAWRGAYTELPAARLGQRLTVTVVLDGVRLTALIDSGARSRILSQAAAARLGVTADRLAVDPGGEASGVDGRPVLYHWHRFGSLRVGGGVERAPVLTVLPLHEPVDMLLGADWFARHAVWLSYGAGRVFVRPAP</sequence>
<gene>
    <name evidence="1" type="ORF">AAC691_04825</name>
</gene>
<dbReference type="CDD" id="cd00303">
    <property type="entry name" value="retropepsin_like"/>
    <property type="match status" value="1"/>
</dbReference>
<proteinExistence type="predicted"/>